<accession>A0A0F9SJY3</accession>
<protein>
    <submittedName>
        <fullName evidence="1">Uncharacterized protein</fullName>
    </submittedName>
</protein>
<gene>
    <name evidence="1" type="ORF">LCGC14_0461980</name>
</gene>
<reference evidence="1" key="1">
    <citation type="journal article" date="2015" name="Nature">
        <title>Complex archaea that bridge the gap between prokaryotes and eukaryotes.</title>
        <authorList>
            <person name="Spang A."/>
            <person name="Saw J.H."/>
            <person name="Jorgensen S.L."/>
            <person name="Zaremba-Niedzwiedzka K."/>
            <person name="Martijn J."/>
            <person name="Lind A.E."/>
            <person name="van Eijk R."/>
            <person name="Schleper C."/>
            <person name="Guy L."/>
            <person name="Ettema T.J."/>
        </authorList>
    </citation>
    <scope>NUCLEOTIDE SEQUENCE</scope>
</reference>
<dbReference type="AlphaFoldDB" id="A0A0F9SJY3"/>
<dbReference type="EMBL" id="LAZR01000476">
    <property type="protein sequence ID" value="KKN67334.1"/>
    <property type="molecule type" value="Genomic_DNA"/>
</dbReference>
<proteinExistence type="predicted"/>
<sequence length="48" mass="5807">MKIKLERFAWFGNRPVVTEFEGTQEEFDMLREIGFVESKELKKKKLEN</sequence>
<organism evidence="1">
    <name type="scientific">marine sediment metagenome</name>
    <dbReference type="NCBI Taxonomy" id="412755"/>
    <lineage>
        <taxon>unclassified sequences</taxon>
        <taxon>metagenomes</taxon>
        <taxon>ecological metagenomes</taxon>
    </lineage>
</organism>
<comment type="caution">
    <text evidence="1">The sequence shown here is derived from an EMBL/GenBank/DDBJ whole genome shotgun (WGS) entry which is preliminary data.</text>
</comment>
<evidence type="ECO:0000313" key="1">
    <source>
        <dbReference type="EMBL" id="KKN67334.1"/>
    </source>
</evidence>
<name>A0A0F9SJY3_9ZZZZ</name>